<dbReference type="SUPFAM" id="SSF51316">
    <property type="entry name" value="Mss4-like"/>
    <property type="match status" value="1"/>
</dbReference>
<evidence type="ECO:0000256" key="1">
    <source>
        <dbReference type="ARBA" id="ARBA00005495"/>
    </source>
</evidence>
<dbReference type="InterPro" id="IPR006913">
    <property type="entry name" value="CENP-V/GFA"/>
</dbReference>
<dbReference type="PANTHER" id="PTHR33337:SF44">
    <property type="entry name" value="DUF636 DOMAIN PROTEIN (AFU_ORTHOLOGUE AFUA_1G09754)"/>
    <property type="match status" value="1"/>
</dbReference>
<keyword evidence="7" id="KW-1185">Reference proteome</keyword>
<evidence type="ECO:0000256" key="4">
    <source>
        <dbReference type="ARBA" id="ARBA00023239"/>
    </source>
</evidence>
<organism evidence="6 7">
    <name type="scientific">Neomesorhizobium albiziae</name>
    <dbReference type="NCBI Taxonomy" id="335020"/>
    <lineage>
        <taxon>Bacteria</taxon>
        <taxon>Pseudomonadati</taxon>
        <taxon>Pseudomonadota</taxon>
        <taxon>Alphaproteobacteria</taxon>
        <taxon>Hyphomicrobiales</taxon>
        <taxon>Phyllobacteriaceae</taxon>
        <taxon>Neomesorhizobium</taxon>
    </lineage>
</organism>
<accession>A0A1I4CAC9</accession>
<reference evidence="6 7" key="1">
    <citation type="submission" date="2016-10" db="EMBL/GenBank/DDBJ databases">
        <authorList>
            <person name="Varghese N."/>
            <person name="Submissions S."/>
        </authorList>
    </citation>
    <scope>NUCLEOTIDE SEQUENCE [LARGE SCALE GENOMIC DNA]</scope>
    <source>
        <strain evidence="6 7">DSM 21822</strain>
    </source>
</reference>
<comment type="similarity">
    <text evidence="1">Belongs to the Gfa family.</text>
</comment>
<keyword evidence="2" id="KW-0479">Metal-binding</keyword>
<feature type="domain" description="CENP-V/GFA" evidence="5">
    <location>
        <begin position="5"/>
        <end position="130"/>
    </location>
</feature>
<keyword evidence="4" id="KW-0456">Lyase</keyword>
<proteinExistence type="inferred from homology"/>
<dbReference type="GO" id="GO:0046872">
    <property type="term" value="F:metal ion binding"/>
    <property type="evidence" value="ECO:0007669"/>
    <property type="project" value="UniProtKB-KW"/>
</dbReference>
<keyword evidence="3" id="KW-0862">Zinc</keyword>
<name>A0A1I4CAC9_9HYPH</name>
<evidence type="ECO:0000256" key="2">
    <source>
        <dbReference type="ARBA" id="ARBA00022723"/>
    </source>
</evidence>
<evidence type="ECO:0000313" key="6">
    <source>
        <dbReference type="EMBL" id="SFK77905.1"/>
    </source>
</evidence>
<dbReference type="EMBL" id="FOSL01000012">
    <property type="protein sequence ID" value="SFK77905.1"/>
    <property type="molecule type" value="Genomic_DNA"/>
</dbReference>
<evidence type="ECO:0000313" key="7">
    <source>
        <dbReference type="Proteomes" id="UP000323300"/>
    </source>
</evidence>
<dbReference type="GO" id="GO:0016846">
    <property type="term" value="F:carbon-sulfur lyase activity"/>
    <property type="evidence" value="ECO:0007669"/>
    <property type="project" value="InterPro"/>
</dbReference>
<evidence type="ECO:0000256" key="3">
    <source>
        <dbReference type="ARBA" id="ARBA00022833"/>
    </source>
</evidence>
<dbReference type="Gene3D" id="2.170.150.70">
    <property type="match status" value="1"/>
</dbReference>
<dbReference type="AlphaFoldDB" id="A0A1I4CAC9"/>
<dbReference type="Proteomes" id="UP000323300">
    <property type="component" value="Unassembled WGS sequence"/>
</dbReference>
<protein>
    <submittedName>
        <fullName evidence="6">Uncharacterized conserved protein</fullName>
    </submittedName>
</protein>
<dbReference type="PROSITE" id="PS51891">
    <property type="entry name" value="CENP_V_GFA"/>
    <property type="match status" value="1"/>
</dbReference>
<evidence type="ECO:0000259" key="5">
    <source>
        <dbReference type="PROSITE" id="PS51891"/>
    </source>
</evidence>
<gene>
    <name evidence="6" type="ORF">SAMN04488498_112110</name>
</gene>
<dbReference type="Pfam" id="PF04828">
    <property type="entry name" value="GFA"/>
    <property type="match status" value="1"/>
</dbReference>
<dbReference type="PANTHER" id="PTHR33337">
    <property type="entry name" value="GFA DOMAIN-CONTAINING PROTEIN"/>
    <property type="match status" value="1"/>
</dbReference>
<dbReference type="OrthoDB" id="9807246at2"/>
<sequence>MPMLLKGSCHCAAVSFEVESHTPVPYMYCYCTICRKQQGGGGYAINLGADSATLKIKGKRNLGVYRAKIEDDERPVCEVSTGERNFCRSCGSALWLYDPTWPELVHPFASAIDSELPVAPERVHIMLKYKSPWVEPDTRKGDKRFDFYPEDSIADWHKKHGLWID</sequence>
<dbReference type="InterPro" id="IPR011057">
    <property type="entry name" value="Mss4-like_sf"/>
</dbReference>
<dbReference type="RefSeq" id="WP_149761895.1">
    <property type="nucleotide sequence ID" value="NZ_BSPE01000004.1"/>
</dbReference>